<sequence>MDQNNNEQLHAEPDQFNDDPQLQTELERIRQEVQKSLPDGAKLQYTEQFIDSVKKSMNKPHKTFEDQIKEVCNENIINATFETDTTCGKMIKMSVTLDKANYGNYLYYRIVCDCPCKGPFDVHPFMRVVDKNHHDFSEMGEVVADNPMVRKMFEFLVMPDDELVKHSGNTSAIGYRACIISCIEQLWD</sequence>
<evidence type="ECO:0000313" key="2">
    <source>
        <dbReference type="EMBL" id="QKF94744.1"/>
    </source>
</evidence>
<protein>
    <submittedName>
        <fullName evidence="2">Uncharacterized protein</fullName>
    </submittedName>
</protein>
<gene>
    <name evidence="2" type="ORF">Fadolivirus_1_1286</name>
</gene>
<dbReference type="Proteomes" id="UP001162001">
    <property type="component" value="Segment"/>
</dbReference>
<evidence type="ECO:0000313" key="3">
    <source>
        <dbReference type="Proteomes" id="UP001162001"/>
    </source>
</evidence>
<dbReference type="EMBL" id="MT418680">
    <property type="protein sequence ID" value="QKF94744.1"/>
    <property type="molecule type" value="Genomic_DNA"/>
</dbReference>
<evidence type="ECO:0000256" key="1">
    <source>
        <dbReference type="SAM" id="MobiDB-lite"/>
    </source>
</evidence>
<reference evidence="2 3" key="1">
    <citation type="submission" date="2020-04" db="EMBL/GenBank/DDBJ databases">
        <title>Advantages and limits of metagenomic assembly and binning of a giant virus.</title>
        <authorList>
            <person name="Schulz F."/>
            <person name="Andreani J."/>
            <person name="Francis R."/>
            <person name="Boudjemaa H."/>
            <person name="Bou Khalil J.Y."/>
            <person name="Lee J."/>
            <person name="La Scola B."/>
            <person name="Woyke T."/>
        </authorList>
    </citation>
    <scope>NUCLEOTIDE SEQUENCE [LARGE SCALE GENOMIC DNA]</scope>
    <source>
        <strain evidence="2 3">FV1/VV64</strain>
    </source>
</reference>
<name>A0A7D3QVZ4_9VIRU</name>
<accession>A0A7D3QVZ4</accession>
<keyword evidence="3" id="KW-1185">Reference proteome</keyword>
<feature type="region of interest" description="Disordered" evidence="1">
    <location>
        <begin position="1"/>
        <end position="24"/>
    </location>
</feature>
<proteinExistence type="predicted"/>
<organism evidence="2 3">
    <name type="scientific">Fadolivirus FV1/VV64</name>
    <dbReference type="NCBI Taxonomy" id="3070911"/>
    <lineage>
        <taxon>Viruses</taxon>
        <taxon>Varidnaviria</taxon>
        <taxon>Bamfordvirae</taxon>
        <taxon>Nucleocytoviricota</taxon>
        <taxon>Megaviricetes</taxon>
        <taxon>Imitervirales</taxon>
        <taxon>Mimiviridae</taxon>
        <taxon>Klosneuvirinae</taxon>
        <taxon>Fadolivirus</taxon>
        <taxon>Fadolivirus algeromassiliense</taxon>
    </lineage>
</organism>